<dbReference type="PANTHER" id="PTHR30441:SF4">
    <property type="entry name" value="PROTEIN ASMA"/>
    <property type="match status" value="1"/>
</dbReference>
<evidence type="ECO:0000256" key="1">
    <source>
        <dbReference type="SAM" id="MobiDB-lite"/>
    </source>
</evidence>
<evidence type="ECO:0000313" key="3">
    <source>
        <dbReference type="EMBL" id="OKL45379.1"/>
    </source>
</evidence>
<feature type="compositionally biased region" description="Basic and acidic residues" evidence="1">
    <location>
        <begin position="1147"/>
        <end position="1199"/>
    </location>
</feature>
<dbReference type="PIRSF" id="PIRSF034039">
    <property type="entry name" value="UCP034039"/>
    <property type="match status" value="1"/>
</dbReference>
<dbReference type="InterPro" id="IPR052894">
    <property type="entry name" value="AsmA-related"/>
</dbReference>
<dbReference type="InterPro" id="IPR007844">
    <property type="entry name" value="AsmA"/>
</dbReference>
<accession>A0A1U7JKX7</accession>
<feature type="domain" description="AsmA" evidence="2">
    <location>
        <begin position="839"/>
        <end position="1041"/>
    </location>
</feature>
<sequence>MNSAYITIGTALIVALVAALVAPMFIDWSAYRATFERYGETILGHNVAVLGDADVSLLPTPSISFTDVRVGEVEDPLLVVSRFSGRIELPALLRGEIRVLDMRLEQPDLRMSLDEQGNLDLLRGTPHDSVMEFLEPSSVVFDSIEIVDGSFSLIDARTGDSLRGVNGNFIASARSLEGPFKLDGAISMEGVPYTLRIGTGRRTADKRLRVKAQVSPASMPAQLTLDGELWEENGHPFYEGTASAHSVLHEESERSEWDFEGAYRLDPSGLDISEYTMRFGSEDRPITAEGAAHLTYAVEPALDISARFKQVDLDRLLGGGPQEPVAVAAFPAEIAAILNDLPLASMDTTLAAEMPSVVLGGSVLSEVSLKVASGPTGWAVKRFSAKLPGRSVVQSDGYLELRTAREYRGTIELESVQPQKLASWWHGTPDVATARVEPFSLKSSLAVGPGLFSLADLRVDIDGARTVGAISYKWPMDQPSQLFVDIDSDRLELGQLETVATALSGGAVSSRGLNMALRLYADEFVARGVDAKSLILQASLEDDTLSIDQLKVRDFAGAYVDASGRVERVSTTPSGTMNGTLRATSLVGAISALEQYLPDSPVVRRLKRAAPALAPVSMTSKLEASAVDGQTQMSLSLLGDVGVSELDFHGTFEGRMDDVQSGDIRAELFLGGSDGVTLLKQLGIEALPLDNVQSANVQLTVDGVPRSKMDFVFAGELGDVALNSQGTVRMVDGGAAEWEADASLRTADIGPAALVLGTMLPNPQAALPLDVSLSVSGEGRAFSVPSIAGVVVDSNFQGSLDGEFTKTAGVKAQGALAVSSLDLRTLSELVLGGGAWTADLDSRESVWPSTALGPSILQGLDLSLDVRTDAVTFSDAMTANAATARLRLRDGVMAIDEGAAQFAGGELSGALQLTRTGDQASLEGRFRLDDAILEEIIWSRSGRAVATGKLRAIAEFEGIGRTVSGLVSGLSGGGTFTVENGEIRGLNPDAFDLVIEAADKGLELNEDKVRDVFSSHLDLGSITFDQINGTLALSSGRMRARNVSVDTPEATMFGSGQIDLQRWRAEGDVSIKVAGGDYEVSGADPQVALVFNGPVGTPARRIDVTPFLSYLNIRAIEQNVQRIEKEQAAIAEQERLLRELQRQQEEEEARQQAEQEAEIQRQADEQARREAEEQAARERAYRERQARERAAEERQRQLEQQRQQQLQNNTSASGVTEPRDSSQGATDFLRKVQSALTRSRENGENTSGQGTSGLPALDPPRVIGGIDEAAVPSGQGVPGTGLSASDPSGILVAPGQDDAAGLTMPPPLPEPKADGPRFRRLPGGRLLEIR</sequence>
<gene>
    <name evidence="3" type="ORF">A3843_03370</name>
</gene>
<dbReference type="RefSeq" id="WP_028480121.1">
    <property type="nucleotide sequence ID" value="NZ_LVVZ01000005.1"/>
</dbReference>
<feature type="domain" description="AsmA" evidence="2">
    <location>
        <begin position="9"/>
        <end position="120"/>
    </location>
</feature>
<dbReference type="InterPro" id="IPR017023">
    <property type="entry name" value="UCP034039"/>
</dbReference>
<comment type="caution">
    <text evidence="3">The sequence shown here is derived from an EMBL/GenBank/DDBJ whole genome shotgun (WGS) entry which is preliminary data.</text>
</comment>
<proteinExistence type="predicted"/>
<dbReference type="GO" id="GO:0090313">
    <property type="term" value="P:regulation of protein targeting to membrane"/>
    <property type="evidence" value="ECO:0007669"/>
    <property type="project" value="TreeGrafter"/>
</dbReference>
<name>A0A1U7JKX7_9HYPH</name>
<evidence type="ECO:0000259" key="2">
    <source>
        <dbReference type="Pfam" id="PF05170"/>
    </source>
</evidence>
<feature type="compositionally biased region" description="Low complexity" evidence="1">
    <location>
        <begin position="1321"/>
        <end position="1330"/>
    </location>
</feature>
<dbReference type="GO" id="GO:0005886">
    <property type="term" value="C:plasma membrane"/>
    <property type="evidence" value="ECO:0007669"/>
    <property type="project" value="TreeGrafter"/>
</dbReference>
<dbReference type="Pfam" id="PF05170">
    <property type="entry name" value="AsmA"/>
    <property type="match status" value="2"/>
</dbReference>
<keyword evidence="4" id="KW-1185">Reference proteome</keyword>
<dbReference type="Proteomes" id="UP000185783">
    <property type="component" value="Unassembled WGS sequence"/>
</dbReference>
<organism evidence="3 4">
    <name type="scientific">Pseudovibrio exalbescens</name>
    <dbReference type="NCBI Taxonomy" id="197461"/>
    <lineage>
        <taxon>Bacteria</taxon>
        <taxon>Pseudomonadati</taxon>
        <taxon>Pseudomonadota</taxon>
        <taxon>Alphaproteobacteria</taxon>
        <taxon>Hyphomicrobiales</taxon>
        <taxon>Stappiaceae</taxon>
        <taxon>Pseudovibrio</taxon>
    </lineage>
</organism>
<evidence type="ECO:0000313" key="4">
    <source>
        <dbReference type="Proteomes" id="UP000185783"/>
    </source>
</evidence>
<dbReference type="STRING" id="197461.A3843_03370"/>
<protein>
    <recommendedName>
        <fullName evidence="2">AsmA domain-containing protein</fullName>
    </recommendedName>
</protein>
<feature type="region of interest" description="Disordered" evidence="1">
    <location>
        <begin position="1147"/>
        <end position="1330"/>
    </location>
</feature>
<dbReference type="EMBL" id="LVVZ01000005">
    <property type="protein sequence ID" value="OKL45379.1"/>
    <property type="molecule type" value="Genomic_DNA"/>
</dbReference>
<reference evidence="3 4" key="1">
    <citation type="submission" date="2016-03" db="EMBL/GenBank/DDBJ databases">
        <title>Genome sequence of Nesiotobacter sp. nov., a moderately halophilic alphaproteobacterium isolated from the Yellow Sea, China.</title>
        <authorList>
            <person name="Zhang G."/>
            <person name="Zhang R."/>
        </authorList>
    </citation>
    <scope>NUCLEOTIDE SEQUENCE [LARGE SCALE GENOMIC DNA]</scope>
    <source>
        <strain evidence="3 4">WB1-6</strain>
    </source>
</reference>
<dbReference type="PANTHER" id="PTHR30441">
    <property type="entry name" value="DUF748 DOMAIN-CONTAINING PROTEIN"/>
    <property type="match status" value="1"/>
</dbReference>